<protein>
    <submittedName>
        <fullName evidence="1">Uncharacterized protein</fullName>
    </submittedName>
</protein>
<dbReference type="AlphaFoldDB" id="A0A6J4K946"/>
<proteinExistence type="predicted"/>
<dbReference type="EMBL" id="CADCTM010000871">
    <property type="protein sequence ID" value="CAA9299328.1"/>
    <property type="molecule type" value="Genomic_DNA"/>
</dbReference>
<name>A0A6J4K946_9CYAN</name>
<evidence type="ECO:0000313" key="1">
    <source>
        <dbReference type="EMBL" id="CAA9299328.1"/>
    </source>
</evidence>
<reference evidence="1" key="1">
    <citation type="submission" date="2020-02" db="EMBL/GenBank/DDBJ databases">
        <authorList>
            <person name="Meier V. D."/>
        </authorList>
    </citation>
    <scope>NUCLEOTIDE SEQUENCE</scope>
    <source>
        <strain evidence="1">AVDCRST_MAG92</strain>
    </source>
</reference>
<accession>A0A6J4K946</accession>
<organism evidence="1">
    <name type="scientific">uncultured Coleofasciculus sp</name>
    <dbReference type="NCBI Taxonomy" id="1267456"/>
    <lineage>
        <taxon>Bacteria</taxon>
        <taxon>Bacillati</taxon>
        <taxon>Cyanobacteriota</taxon>
        <taxon>Cyanophyceae</taxon>
        <taxon>Coleofasciculales</taxon>
        <taxon>Coleofasciculaceae</taxon>
        <taxon>Coleofasciculus</taxon>
        <taxon>environmental samples</taxon>
    </lineage>
</organism>
<gene>
    <name evidence="1" type="ORF">AVDCRST_MAG92-4968</name>
</gene>
<sequence>MSRGMAQKHIKIKFPLWQFLNQPLFSPTTRLVLNPNLFATLYRIQLLERCLAKEYNSKGRRCN</sequence>